<dbReference type="AlphaFoldDB" id="A0AAD2JPQ2"/>
<gene>
    <name evidence="2" type="ORF">CYCCA115_LOCUS24321</name>
</gene>
<evidence type="ECO:0000313" key="3">
    <source>
        <dbReference type="Proteomes" id="UP001295423"/>
    </source>
</evidence>
<accession>A0AAD2JPQ2</accession>
<reference evidence="2" key="1">
    <citation type="submission" date="2023-08" db="EMBL/GenBank/DDBJ databases">
        <authorList>
            <person name="Audoor S."/>
            <person name="Bilcke G."/>
        </authorList>
    </citation>
    <scope>NUCLEOTIDE SEQUENCE</scope>
</reference>
<sequence>MSEESNRVLQTPPKLRIPRPEFTLDSDNDDLELWSFRLPTNVPLGELNGMTIDLKNNVGKFKVRDQEYKIVLGDAVENESFRVLVKAEDDDDEIMNDSDEEDGDQVYLQASSLPFTKHWNVVTAFPQRTERELAPREGPTPVDRVRHAYSHVPQRTGLKRRWMPMGVKADKSLSSIDPMMKLSTSTPALKSSKSSSSSSIKKEESAPSVSKEEDDTDTSAPPSKRIKVATPMSKSGMKATKGERKSAKKAKKEAKKLKKDKRKSK</sequence>
<protein>
    <submittedName>
        <fullName evidence="2">Uncharacterized protein</fullName>
    </submittedName>
</protein>
<comment type="caution">
    <text evidence="2">The sequence shown here is derived from an EMBL/GenBank/DDBJ whole genome shotgun (WGS) entry which is preliminary data.</text>
</comment>
<dbReference type="Gene3D" id="6.20.250.70">
    <property type="match status" value="1"/>
</dbReference>
<organism evidence="2 3">
    <name type="scientific">Cylindrotheca closterium</name>
    <dbReference type="NCBI Taxonomy" id="2856"/>
    <lineage>
        <taxon>Eukaryota</taxon>
        <taxon>Sar</taxon>
        <taxon>Stramenopiles</taxon>
        <taxon>Ochrophyta</taxon>
        <taxon>Bacillariophyta</taxon>
        <taxon>Bacillariophyceae</taxon>
        <taxon>Bacillariophycidae</taxon>
        <taxon>Bacillariales</taxon>
        <taxon>Bacillariaceae</taxon>
        <taxon>Cylindrotheca</taxon>
    </lineage>
</organism>
<feature type="compositionally biased region" description="Basic residues" evidence="1">
    <location>
        <begin position="246"/>
        <end position="265"/>
    </location>
</feature>
<feature type="region of interest" description="Disordered" evidence="1">
    <location>
        <begin position="1"/>
        <end position="22"/>
    </location>
</feature>
<dbReference type="Proteomes" id="UP001295423">
    <property type="component" value="Unassembled WGS sequence"/>
</dbReference>
<evidence type="ECO:0000313" key="2">
    <source>
        <dbReference type="EMBL" id="CAJ1970301.1"/>
    </source>
</evidence>
<proteinExistence type="predicted"/>
<dbReference type="Pfam" id="PF08208">
    <property type="entry name" value="RNA_polI_A34"/>
    <property type="match status" value="1"/>
</dbReference>
<dbReference type="InterPro" id="IPR013240">
    <property type="entry name" value="DNA-dir_RNA_pol1_su_RPA34"/>
</dbReference>
<feature type="compositionally biased region" description="Low complexity" evidence="1">
    <location>
        <begin position="181"/>
        <end position="199"/>
    </location>
</feature>
<feature type="region of interest" description="Disordered" evidence="1">
    <location>
        <begin position="173"/>
        <end position="265"/>
    </location>
</feature>
<keyword evidence="3" id="KW-1185">Reference proteome</keyword>
<name>A0AAD2JPQ2_9STRA</name>
<dbReference type="GO" id="GO:0006360">
    <property type="term" value="P:transcription by RNA polymerase I"/>
    <property type="evidence" value="ECO:0007669"/>
    <property type="project" value="InterPro"/>
</dbReference>
<dbReference type="EMBL" id="CAKOGP040002491">
    <property type="protein sequence ID" value="CAJ1970301.1"/>
    <property type="molecule type" value="Genomic_DNA"/>
</dbReference>
<evidence type="ECO:0000256" key="1">
    <source>
        <dbReference type="SAM" id="MobiDB-lite"/>
    </source>
</evidence>